<dbReference type="Gene3D" id="1.10.10.1150">
    <property type="entry name" value="Coenzyme PQQ synthesis protein D (PqqD)"/>
    <property type="match status" value="1"/>
</dbReference>
<sequence>MTHYIQKESLDTSQLDGDWIILDAEHFTVTKLNEMGGFCWSLLKEKQTAGSIIQSIEAEFQGNLSIDAKDIEEFLKELVEYGLVIHAV</sequence>
<keyword evidence="2" id="KW-1185">Reference proteome</keyword>
<dbReference type="Pfam" id="PF05402">
    <property type="entry name" value="PqqD"/>
    <property type="match status" value="1"/>
</dbReference>
<evidence type="ECO:0000313" key="2">
    <source>
        <dbReference type="Proteomes" id="UP001589738"/>
    </source>
</evidence>
<comment type="caution">
    <text evidence="1">The sequence shown here is derived from an EMBL/GenBank/DDBJ whole genome shotgun (WGS) entry which is preliminary data.</text>
</comment>
<dbReference type="InterPro" id="IPR008792">
    <property type="entry name" value="PQQD"/>
</dbReference>
<proteinExistence type="predicted"/>
<dbReference type="EMBL" id="JBHLUU010000082">
    <property type="protein sequence ID" value="MFC0476021.1"/>
    <property type="molecule type" value="Genomic_DNA"/>
</dbReference>
<dbReference type="Proteomes" id="UP001589738">
    <property type="component" value="Unassembled WGS sequence"/>
</dbReference>
<gene>
    <name evidence="1" type="ORF">ACFFHF_12315</name>
</gene>
<organism evidence="1 2">
    <name type="scientific">Robertmurraya beringensis</name>
    <dbReference type="NCBI Taxonomy" id="641660"/>
    <lineage>
        <taxon>Bacteria</taxon>
        <taxon>Bacillati</taxon>
        <taxon>Bacillota</taxon>
        <taxon>Bacilli</taxon>
        <taxon>Bacillales</taxon>
        <taxon>Bacillaceae</taxon>
        <taxon>Robertmurraya</taxon>
    </lineage>
</organism>
<name>A0ABV6KRR1_9BACI</name>
<dbReference type="InterPro" id="IPR041881">
    <property type="entry name" value="PqqD_sf"/>
</dbReference>
<protein>
    <submittedName>
        <fullName evidence="1">PqqD family protein</fullName>
    </submittedName>
</protein>
<evidence type="ECO:0000313" key="1">
    <source>
        <dbReference type="EMBL" id="MFC0476021.1"/>
    </source>
</evidence>
<reference evidence="1 2" key="1">
    <citation type="submission" date="2024-09" db="EMBL/GenBank/DDBJ databases">
        <authorList>
            <person name="Sun Q."/>
            <person name="Mori K."/>
        </authorList>
    </citation>
    <scope>NUCLEOTIDE SEQUENCE [LARGE SCALE GENOMIC DNA]</scope>
    <source>
        <strain evidence="1 2">CGMCC 1.9126</strain>
    </source>
</reference>
<dbReference type="RefSeq" id="WP_377058271.1">
    <property type="nucleotide sequence ID" value="NZ_JBHLUU010000082.1"/>
</dbReference>
<accession>A0ABV6KRR1</accession>